<organism evidence="2 3">
    <name type="scientific">Hibiscus sabdariffa</name>
    <name type="common">roselle</name>
    <dbReference type="NCBI Taxonomy" id="183260"/>
    <lineage>
        <taxon>Eukaryota</taxon>
        <taxon>Viridiplantae</taxon>
        <taxon>Streptophyta</taxon>
        <taxon>Embryophyta</taxon>
        <taxon>Tracheophyta</taxon>
        <taxon>Spermatophyta</taxon>
        <taxon>Magnoliopsida</taxon>
        <taxon>eudicotyledons</taxon>
        <taxon>Gunneridae</taxon>
        <taxon>Pentapetalae</taxon>
        <taxon>rosids</taxon>
        <taxon>malvids</taxon>
        <taxon>Malvales</taxon>
        <taxon>Malvaceae</taxon>
        <taxon>Malvoideae</taxon>
        <taxon>Hibiscus</taxon>
    </lineage>
</organism>
<protein>
    <submittedName>
        <fullName evidence="2">Uncharacterized protein</fullName>
    </submittedName>
</protein>
<keyword evidence="1" id="KW-1133">Transmembrane helix</keyword>
<feature type="transmembrane region" description="Helical" evidence="1">
    <location>
        <begin position="164"/>
        <end position="187"/>
    </location>
</feature>
<keyword evidence="3" id="KW-1185">Reference proteome</keyword>
<evidence type="ECO:0000313" key="3">
    <source>
        <dbReference type="Proteomes" id="UP001472677"/>
    </source>
</evidence>
<evidence type="ECO:0000313" key="2">
    <source>
        <dbReference type="EMBL" id="KAK8501540.1"/>
    </source>
</evidence>
<feature type="transmembrane region" description="Helical" evidence="1">
    <location>
        <begin position="94"/>
        <end position="114"/>
    </location>
</feature>
<name>A0ABR2B3U2_9ROSI</name>
<gene>
    <name evidence="2" type="ORF">V6N12_057871</name>
</gene>
<proteinExistence type="predicted"/>
<dbReference type="Proteomes" id="UP001472677">
    <property type="component" value="Unassembled WGS sequence"/>
</dbReference>
<accession>A0ABR2B3U2</accession>
<evidence type="ECO:0000256" key="1">
    <source>
        <dbReference type="SAM" id="Phobius"/>
    </source>
</evidence>
<keyword evidence="1" id="KW-0472">Membrane</keyword>
<comment type="caution">
    <text evidence="2">The sequence shown here is derived from an EMBL/GenBank/DDBJ whole genome shotgun (WGS) entry which is preliminary data.</text>
</comment>
<dbReference type="EMBL" id="JBBPBM010000185">
    <property type="protein sequence ID" value="KAK8501540.1"/>
    <property type="molecule type" value="Genomic_DNA"/>
</dbReference>
<reference evidence="2 3" key="1">
    <citation type="journal article" date="2024" name="G3 (Bethesda)">
        <title>Genome assembly of Hibiscus sabdariffa L. provides insights into metabolisms of medicinal natural products.</title>
        <authorList>
            <person name="Kim T."/>
        </authorList>
    </citation>
    <scope>NUCLEOTIDE SEQUENCE [LARGE SCALE GENOMIC DNA]</scope>
    <source>
        <strain evidence="2">TK-2024</strain>
        <tissue evidence="2">Old leaves</tissue>
    </source>
</reference>
<keyword evidence="1" id="KW-0812">Transmembrane</keyword>
<sequence length="288" mass="32725">MIRRPRKTSPEIVMGELALQMPEMVVDEGLHDSTVVTLVYPKLEIGEEPNRFPRHPSITCLVREIMTPDQEGQVDVGSFAHKDKRSFPWTGTGLYLFCLLMMLVGSVFSCASFRHRWIAVEVGFSKLGEEEILQTSNLKSFKFNEPRTFNQTALWLKLVNISSILYVFIARISYFIALVQFVGFSCLRMIRRPRKTSPEIVMGELALQMPEMVVDEGLHDSTVVTLVYPKLEIGEEPNRFPRHPSITCLVNVLLNTLMSSICSPTIKIIVFQAIDLGLTSSKRMELEL</sequence>